<dbReference type="Pfam" id="PF12780">
    <property type="entry name" value="AAA_8"/>
    <property type="match status" value="1"/>
</dbReference>
<evidence type="ECO:0000256" key="5">
    <source>
        <dbReference type="ARBA" id="ARBA00022741"/>
    </source>
</evidence>
<proteinExistence type="inferred from homology"/>
<dbReference type="Gene3D" id="6.10.140.1060">
    <property type="match status" value="1"/>
</dbReference>
<dbReference type="Pfam" id="PF12781">
    <property type="entry name" value="AAA_9"/>
    <property type="match status" value="1"/>
</dbReference>
<dbReference type="FunFam" id="1.20.920.20:FF:000006">
    <property type="entry name" value="Dynein, axonemal, heavy chain 6"/>
    <property type="match status" value="1"/>
</dbReference>
<evidence type="ECO:0000259" key="13">
    <source>
        <dbReference type="SMART" id="SM00382"/>
    </source>
</evidence>
<dbReference type="InterPro" id="IPR041466">
    <property type="entry name" value="Dynein_AAA5_ext"/>
</dbReference>
<dbReference type="InterPro" id="IPR043157">
    <property type="entry name" value="Dynein_AAA1S"/>
</dbReference>
<evidence type="ECO:0000256" key="11">
    <source>
        <dbReference type="SAM" id="Coils"/>
    </source>
</evidence>
<keyword evidence="6" id="KW-0067">ATP-binding</keyword>
<dbReference type="GO" id="GO:0051959">
    <property type="term" value="F:dynein light intermediate chain binding"/>
    <property type="evidence" value="ECO:0007669"/>
    <property type="project" value="InterPro"/>
</dbReference>
<keyword evidence="5" id="KW-0547">Nucleotide-binding</keyword>
<feature type="domain" description="AAA+ ATPase" evidence="13">
    <location>
        <begin position="1894"/>
        <end position="2046"/>
    </location>
</feature>
<dbReference type="Pfam" id="PF03028">
    <property type="entry name" value="Dynein_heavy"/>
    <property type="match status" value="1"/>
</dbReference>
<dbReference type="Gene3D" id="1.10.287.2620">
    <property type="match status" value="1"/>
</dbReference>
<evidence type="ECO:0000256" key="1">
    <source>
        <dbReference type="ARBA" id="ARBA00004245"/>
    </source>
</evidence>
<evidence type="ECO:0000256" key="2">
    <source>
        <dbReference type="ARBA" id="ARBA00008887"/>
    </source>
</evidence>
<keyword evidence="8 11" id="KW-0175">Coiled coil</keyword>
<comment type="similarity">
    <text evidence="2">Belongs to the dynein heavy chain family.</text>
</comment>
<dbReference type="Proteomes" id="UP000494165">
    <property type="component" value="Unassembled WGS sequence"/>
</dbReference>
<feature type="domain" description="AAA+ ATPase" evidence="13">
    <location>
        <begin position="1294"/>
        <end position="1420"/>
    </location>
</feature>
<organism evidence="14 15">
    <name type="scientific">Cloeon dipterum</name>
    <dbReference type="NCBI Taxonomy" id="197152"/>
    <lineage>
        <taxon>Eukaryota</taxon>
        <taxon>Metazoa</taxon>
        <taxon>Ecdysozoa</taxon>
        <taxon>Arthropoda</taxon>
        <taxon>Hexapoda</taxon>
        <taxon>Insecta</taxon>
        <taxon>Pterygota</taxon>
        <taxon>Palaeoptera</taxon>
        <taxon>Ephemeroptera</taxon>
        <taxon>Pisciforma</taxon>
        <taxon>Baetidae</taxon>
        <taxon>Cloeon</taxon>
    </lineage>
</organism>
<sequence length="3742" mass="420806">MRPLMKKRSVSSHEIGINFCPSMRKISASAHERRRPIQRRRATKKNPLVPPPQEELMRNNGPPPGFCYLKDLLNRPPPPPIKKKKRLGPPQKRPMAQLKFRSAPLPEWPDEQLSEQRQRLLEAMSPLHQLELERLNEMLEKEQSQHLPPGLQRNLEKLLPRRLLKGRESMVAELTAVAESYLEHGARLSTLLYRLLDPEWRAQHDVPRYPWPWPQLVVRAPTPWHCSFLLSSQFCRHNLFTTHVVLHKLQFTFEQRFNNALFVPQDRLRQEAPLTPQQLQARVEQLCAQAKLLLLKEWIPACADVLSDLREEWRYLAPSRRGDTLRHVQRFFGCIAALMSRQLRSLTLRSMHHLAEIFLFYQDGNDFSPPFDDLGMLKPCLLLLNLVADEGHVKTNPSREQVLEVAKSCLLSVLETARQLPRLERVLLGDENGGFLIPVDAADEEANALLSSALTAVDANMAGSDRYLQVYAPHLCLLDGGAEKSLDRFQAQEPTLKEWAKYIERMQSLKVEVASLQRMISLNMVQLECGGLNDLLWERLEALRNRILDHHVASSRAHNRRICNEFDEMSDRAAVLPEDTAGLVNLTQYLTHCQDVRMHELRKMIRTAAANLSFLVSFAIFPSEDIQLNARVFLWPRDMEAVFAISRQRLAHKREVVEATLRERKNNFEAGLLIHQQRLSELQRKDPPILTLDEMRDSVQVVNALVVALERDRSVAQAINEEEALLNWLPAPFAELYQMIEAVQPFQLLWLTVLNFHQSYEKWYYGPFKELNASEVEENARSMHASLVKVATALTKTPGSKRIAELTRSKLDQFINLLPLLHCVCTQGLCTRHWEQMSAAVGETLDPEEVTTLAQVVQFGLMNHVALFQEVSDCARREMALHQKLLAMKEEWREIELPCVPYRDAGVATLGPLDHIQLMLDDHILRAQTMHSSPFVRAFEDEMQAWEDKLISMQDIIDAWLTCQALWLYLEPIFSSDDIMRQMPTEGANFARVDQSWRRIMQHTQSNLSVLIATDMPDMLQTLRDCNKTLEQIQKGLNEYLEKKRNFFPRFFFLSNDELLEVLSETKDPCKVKLEKCFDGVVGIELGAEGEIVNVESAEGEKLALSGRIVPSEAKGNVEKWLAQLEDVLIRSLRDTCREAVAAYQRQPRAQWALQWPAQAVSVAAAIHWTTEAAASIRNNELKAFTLKSQTQIDDLLALMDATQPLNTRRCLTNLVMADLHNTENLSAFPAGTTVQDYSWARITRHYWREDSVVVSLVGCDLGYGFEYLGCPQRIVLTPAIDSCIRAMVVALRGGFGLCIIGNPAVGKTELCREAARMVAKPFVVFSCNENLALDQILKFVKGTVKAGAWLCLKNVEHLREPLLSGLTNHFRQLKVAAGEISAPDFQSAIFATTLRALPKPLTSQFRPIALTQLDERVVSKIYLRAHGIQAWEQLASNLSDFFMKVRDLLSPQLHYDLTFKATKFALLSLVERTQQGNANAKMLQSLLENYYKPRLSACDVSMFDLVLAEVFGDAEKTPGLPDARFLETLKGEVEARGLLATKVFLTKCQQFRDSIESWPAVILLGDTLTGKTTCLQLVATSITKHSQNQRSVVIKVINPAALTRGRLLGQFGATGEWHDGVMSTTFREFALSSSKMENKWIVLDGPIDSKWADNLNSALDETGKLCLTSGEMIRTSPYLKIVMECDDLKFFSPSLISRCSVINFESRLGSWQNLKEPFAKIDLKNRLSMDEQYELIVELIDWLLPPLIVLTLTLESMLAATDLILFNCFKKLYLGMLGEETQFSSLWLQNALIFSLIWGLGSCLTDEGRTKFDVFFRNLINGENKMYPRPKSFKLTLQQLVPEKGLVFDWALDKKNNSTWLAWVDSLPKSQMRVIGWQGIAVQRHFTLSNMSMGVPLLVLGPRGCGKTCSAMDLLHDLPAEEFLVNATFLLGDTSAQQLQKTIVGRLDRRRKGVFGPPMGRRCLLYVDGLAAGHEGPAELLRQWLGHGHWYDVDNSKLELVDLALLATCNDAKSLPKRLLGQLFLLGLNAVSDSALERIFSTQLENHFAKGFTSNITRAIKGTVQATMELSQTAPKGLANKTLSWQLSDLADALSQAQPSHFSDADKLARLWIHEASRIFMDALHSNTDKQLTFDCIRNLCGKYMGKPMESILRRLVPEGDAKITLEHLERLHFGNFMEPDAVPKIYDEICDEAVLREKVMFYLREQVASQGSRLVLTKYLLQHTTRVCRALQRVNSGHALLIGEPGSGRTFVAKISAAIAGFAVFHISPAGPYGVEEWKSDLKKVLRRCGPEDKPTVLLLRETIVQPSYRLEDLSQLVAAGEIPTLWEPEERLELFEGMNQLAKVKGRKLEGSSATIQSFFVERVCFNLHIVMVVEPNKLLSTELKHFPILTDKFQADYFGAWPPEALEDIATEFSSQTEVAEADLCVAACRSFHLAAPPGPQAAFLRLMHTFVRLHTASSGSISTHKGRYLSGLQKLEQAATQVTEMRKQLQLLRPQLVETSEETDRLMIKIEQDTVEVEARKEIVGSDEAKANEAAAAAQAIKDDCESDLAEAVPALEAALTALDTLKPSDITVVKAMKNPPPGVKLVLEAISVMKGVKPDRKPHPSGSGKMIEDFWAPSLRLIGEIKFLDSLKSYDKDDIPPHIMARIREKYIHDREFRPEVVRKSSAACEGLCKWVRAIEVYDRVIKIVAPKKAKLAEAEAALAQQMATLNEKRTQLQQVSDKLQTLNDDFAAMSKKKKDLEDNIDLCSQKLERAEKMIGGLGGERSRWSELAASLEGRLDNVTGDVLLAAATVTYLGGLSEKQRQDMTVKWSNELDRLGVLHTKPFSLAACLGDSITIRDWQMSGLPEELYSVESAIVTTNCDAPPLLIDPQGKGLAWLKSTQINCILANAAHPEFNMQLERALQEGLPLIVQLHEANIPPVLNNVVQRVPSAKVTLTETQVQVNDAFRLYLVLSFRASLASDDLAKVTLVDFGVHVEGLEKQLLGLVVGMEQPPLEAARNELAVEGAANKQQLQQIEQRILHMLSDTETNILEDETGLQVLTASKALSEEISSKQLLSAKREKDIESARTEYLPVAKHATQLYFCLDALAKLHPWYQFSLDWFVEVYQEALKETRREENASLTVRLSTLKSSLTKKIFDAVSPGLFESDRQILALLLWVAQLRGDDNFPEAAWRSLLSGRLLECIPGLEDYHAVREKDPEKWAQFENILECNAIPEPFSSLEGLVRLALIRLCRPHAIPPEIRRLVLLELGKGFSRPPAADVAEAVASAGNKRPLIIALANEIDPVRAVIKAAGDRDCQLIALGEGQEKLAEEAIFAAAANGHWLILHNCHLTPSGWENTLQRMAEKAMVSSHADFRLVITFENSGVNLGLLRKGLRVASELSSGLRSRLLHCFEDPAHLMAQESKERKTLLFALSFTHAVAQTRGLARGNNFCEQDLDLSQAVLQNFDDWGISGLNQAVSECILRARTSDPGEIATLAAIADYYLAPEVFNDEAICLTRLKTNDLDSLEDDLAPETLHLSTSVRWIMGFRDAERVIKSLQTMYGALEPSNPDQKNEKLPMLKKESLAHTKEKLVLVQEICLLEKDLLEAKVISQHLKERHAFLKKWLAGEFPHFWLGGVARAATVLRALSPPHTEKLCLFVSSEQTSPLFMGVELEGAAFQDGQLQESEQQPSAILPALALVNKALEIEGEFLFECPLFESRHTRRLIGFVLLPSKLSPTRWNLRGVACFAKK</sequence>
<dbReference type="PANTHER" id="PTHR45703">
    <property type="entry name" value="DYNEIN HEAVY CHAIN"/>
    <property type="match status" value="1"/>
</dbReference>
<dbReference type="Gene3D" id="1.10.8.710">
    <property type="match status" value="1"/>
</dbReference>
<evidence type="ECO:0000256" key="6">
    <source>
        <dbReference type="ARBA" id="ARBA00022840"/>
    </source>
</evidence>
<dbReference type="Pfam" id="PF12774">
    <property type="entry name" value="AAA_6"/>
    <property type="match status" value="1"/>
</dbReference>
<evidence type="ECO:0000256" key="8">
    <source>
        <dbReference type="ARBA" id="ARBA00023054"/>
    </source>
</evidence>
<dbReference type="GO" id="GO:0007018">
    <property type="term" value="P:microtubule-based movement"/>
    <property type="evidence" value="ECO:0007669"/>
    <property type="project" value="InterPro"/>
</dbReference>
<dbReference type="Gene3D" id="3.40.50.300">
    <property type="entry name" value="P-loop containing nucleotide triphosphate hydrolases"/>
    <property type="match status" value="5"/>
</dbReference>
<gene>
    <name evidence="14" type="ORF">CLODIP_2_CD02162</name>
</gene>
<name>A0A8S1BXZ0_9INSE</name>
<evidence type="ECO:0000256" key="3">
    <source>
        <dbReference type="ARBA" id="ARBA00022490"/>
    </source>
</evidence>
<keyword evidence="9" id="KW-0505">Motor protein</keyword>
<keyword evidence="15" id="KW-1185">Reference proteome</keyword>
<evidence type="ECO:0000256" key="7">
    <source>
        <dbReference type="ARBA" id="ARBA00023017"/>
    </source>
</evidence>
<dbReference type="Gene3D" id="1.20.140.100">
    <property type="entry name" value="Dynein heavy chain, N-terminal domain 2"/>
    <property type="match status" value="1"/>
</dbReference>
<dbReference type="Pfam" id="PF08393">
    <property type="entry name" value="DHC_N2"/>
    <property type="match status" value="1"/>
</dbReference>
<feature type="domain" description="AAA+ ATPase" evidence="13">
    <location>
        <begin position="2237"/>
        <end position="2403"/>
    </location>
</feature>
<keyword evidence="10" id="KW-0206">Cytoskeleton</keyword>
<evidence type="ECO:0000313" key="14">
    <source>
        <dbReference type="EMBL" id="CAB3363478.1"/>
    </source>
</evidence>
<dbReference type="GO" id="GO:0030286">
    <property type="term" value="C:dynein complex"/>
    <property type="evidence" value="ECO:0007669"/>
    <property type="project" value="UniProtKB-KW"/>
</dbReference>
<comment type="subcellular location">
    <subcellularLocation>
        <location evidence="1">Cytoplasm</location>
        <location evidence="1">Cytoskeleton</location>
    </subcellularLocation>
</comment>
<dbReference type="Pfam" id="PF12777">
    <property type="entry name" value="MT"/>
    <property type="match status" value="1"/>
</dbReference>
<dbReference type="Gene3D" id="1.20.58.1120">
    <property type="match status" value="1"/>
</dbReference>
<protein>
    <recommendedName>
        <fullName evidence="13">AAA+ ATPase domain-containing protein</fullName>
    </recommendedName>
</protein>
<reference evidence="14 15" key="1">
    <citation type="submission" date="2020-04" db="EMBL/GenBank/DDBJ databases">
        <authorList>
            <person name="Alioto T."/>
            <person name="Alioto T."/>
            <person name="Gomez Garrido J."/>
        </authorList>
    </citation>
    <scope>NUCLEOTIDE SEQUENCE [LARGE SCALE GENOMIC DNA]</scope>
</reference>
<dbReference type="SMART" id="SM00382">
    <property type="entry name" value="AAA"/>
    <property type="match status" value="3"/>
</dbReference>
<dbReference type="InterPro" id="IPR024317">
    <property type="entry name" value="Dynein_heavy_chain_D4_dom"/>
</dbReference>
<evidence type="ECO:0000313" key="15">
    <source>
        <dbReference type="Proteomes" id="UP000494165"/>
    </source>
</evidence>
<dbReference type="SUPFAM" id="SSF52540">
    <property type="entry name" value="P-loop containing nucleoside triphosphate hydrolases"/>
    <property type="match status" value="4"/>
</dbReference>
<dbReference type="Pfam" id="PF12775">
    <property type="entry name" value="AAA_7"/>
    <property type="match status" value="1"/>
</dbReference>
<dbReference type="OrthoDB" id="5593012at2759"/>
<evidence type="ECO:0000256" key="9">
    <source>
        <dbReference type="ARBA" id="ARBA00023175"/>
    </source>
</evidence>
<dbReference type="InterPro" id="IPR013602">
    <property type="entry name" value="Dynein_heavy_linker"/>
</dbReference>
<dbReference type="FunFam" id="1.20.140.100:FF:000004">
    <property type="entry name" value="Dynein axonemal heavy chain 6"/>
    <property type="match status" value="1"/>
</dbReference>
<keyword evidence="4" id="KW-0493">Microtubule</keyword>
<feature type="compositionally biased region" description="Basic residues" evidence="12">
    <location>
        <begin position="32"/>
        <end position="44"/>
    </location>
</feature>
<dbReference type="Gene3D" id="3.20.180.20">
    <property type="entry name" value="Dynein heavy chain, N-terminal domain 2"/>
    <property type="match status" value="1"/>
</dbReference>
<dbReference type="Gene3D" id="1.10.8.1220">
    <property type="match status" value="1"/>
</dbReference>
<feature type="region of interest" description="Disordered" evidence="12">
    <location>
        <begin position="26"/>
        <end position="61"/>
    </location>
</feature>
<dbReference type="Gene3D" id="1.20.920.20">
    <property type="match status" value="1"/>
</dbReference>
<dbReference type="GO" id="GO:0005874">
    <property type="term" value="C:microtubule"/>
    <property type="evidence" value="ECO:0007669"/>
    <property type="project" value="UniProtKB-KW"/>
</dbReference>
<dbReference type="InterPro" id="IPR035706">
    <property type="entry name" value="AAA_9"/>
</dbReference>
<accession>A0A8S1BXZ0</accession>
<dbReference type="PANTHER" id="PTHR45703:SF1">
    <property type="entry name" value="DYNEINS HEAVY CHAIN"/>
    <property type="match status" value="1"/>
</dbReference>
<dbReference type="GO" id="GO:0008569">
    <property type="term" value="F:minus-end-directed microtubule motor activity"/>
    <property type="evidence" value="ECO:0007669"/>
    <property type="project" value="InterPro"/>
</dbReference>
<keyword evidence="7" id="KW-0243">Dynein</keyword>
<dbReference type="InterPro" id="IPR003593">
    <property type="entry name" value="AAA+_ATPase"/>
</dbReference>
<evidence type="ECO:0000256" key="12">
    <source>
        <dbReference type="SAM" id="MobiDB-lite"/>
    </source>
</evidence>
<dbReference type="Pfam" id="PF17852">
    <property type="entry name" value="Dynein_AAA_lid"/>
    <property type="match status" value="1"/>
</dbReference>
<evidence type="ECO:0000256" key="4">
    <source>
        <dbReference type="ARBA" id="ARBA00022701"/>
    </source>
</evidence>
<dbReference type="GO" id="GO:0005524">
    <property type="term" value="F:ATP binding"/>
    <property type="evidence" value="ECO:0007669"/>
    <property type="project" value="UniProtKB-KW"/>
</dbReference>
<evidence type="ECO:0000256" key="10">
    <source>
        <dbReference type="ARBA" id="ARBA00023212"/>
    </source>
</evidence>
<dbReference type="InterPro" id="IPR042222">
    <property type="entry name" value="Dynein_2_N"/>
</dbReference>
<dbReference type="InterPro" id="IPR026983">
    <property type="entry name" value="DHC"/>
</dbReference>
<dbReference type="EMBL" id="CADEPI010000012">
    <property type="protein sequence ID" value="CAB3363478.1"/>
    <property type="molecule type" value="Genomic_DNA"/>
</dbReference>
<dbReference type="InterPro" id="IPR027417">
    <property type="entry name" value="P-loop_NTPase"/>
</dbReference>
<dbReference type="Gene3D" id="1.10.472.130">
    <property type="match status" value="1"/>
</dbReference>
<dbReference type="InterPro" id="IPR042228">
    <property type="entry name" value="Dynein_linker_3"/>
</dbReference>
<keyword evidence="3" id="KW-0963">Cytoplasm</keyword>
<dbReference type="InterPro" id="IPR035699">
    <property type="entry name" value="AAA_6"/>
</dbReference>
<comment type="caution">
    <text evidence="14">The sequence shown here is derived from an EMBL/GenBank/DDBJ whole genome shotgun (WGS) entry which is preliminary data.</text>
</comment>
<dbReference type="InterPro" id="IPR024743">
    <property type="entry name" value="Dynein_HC_stalk"/>
</dbReference>
<dbReference type="GO" id="GO:0045505">
    <property type="term" value="F:dynein intermediate chain binding"/>
    <property type="evidence" value="ECO:0007669"/>
    <property type="project" value="InterPro"/>
</dbReference>
<dbReference type="Gene3D" id="1.20.920.30">
    <property type="match status" value="1"/>
</dbReference>
<dbReference type="InterPro" id="IPR004273">
    <property type="entry name" value="Dynein_heavy_D6_P-loop"/>
</dbReference>
<feature type="coiled-coil region" evidence="11">
    <location>
        <begin position="2699"/>
        <end position="2764"/>
    </location>
</feature>